<dbReference type="Proteomes" id="UP000199025">
    <property type="component" value="Unassembled WGS sequence"/>
</dbReference>
<dbReference type="SUPFAM" id="SSF55729">
    <property type="entry name" value="Acyl-CoA N-acyltransferases (Nat)"/>
    <property type="match status" value="1"/>
</dbReference>
<dbReference type="GO" id="GO:0005840">
    <property type="term" value="C:ribosome"/>
    <property type="evidence" value="ECO:0007669"/>
    <property type="project" value="UniProtKB-KW"/>
</dbReference>
<keyword evidence="5" id="KW-1185">Reference proteome</keyword>
<evidence type="ECO:0000313" key="5">
    <source>
        <dbReference type="Proteomes" id="UP000199025"/>
    </source>
</evidence>
<keyword evidence="2" id="KW-0012">Acyltransferase</keyword>
<evidence type="ECO:0000313" key="4">
    <source>
        <dbReference type="EMBL" id="SFJ15795.1"/>
    </source>
</evidence>
<sequence>MLRWIEQERFNTGMDTEAIATPQATGPRAADPLLPLSNPLAPPPESVTVFRAGSAGSAAEGHAWRSEVSERSSDSLWRPLVEHRLDVRLTGEEPEAALSEILIRWDEHLTGVASAGDWDTAAVVARPSREPAGSAELLRHGFAPVRVLAVRPADRLAAAGPPAEPGVRLRAAEPADLDTAVELYTELQRYDAQFGLVTLRENAGELLRADLAAQLDRTEPTVWLAELYGRPLGFLRLQYPPETDWVAPFVAAERVGYLSSLQVSEAARSSGVGTALAAHAHQLYDEAGIDAVLLHHTLASPRSTPFWYGHGYRPLWTYWYRRPAVYSRNAARS</sequence>
<gene>
    <name evidence="4" type="ORF">SAMN05421835_103254</name>
</gene>
<dbReference type="Pfam" id="PF00583">
    <property type="entry name" value="Acetyltransf_1"/>
    <property type="match status" value="1"/>
</dbReference>
<dbReference type="GO" id="GO:0016747">
    <property type="term" value="F:acyltransferase activity, transferring groups other than amino-acyl groups"/>
    <property type="evidence" value="ECO:0007669"/>
    <property type="project" value="InterPro"/>
</dbReference>
<dbReference type="InterPro" id="IPR016181">
    <property type="entry name" value="Acyl_CoA_acyltransferase"/>
</dbReference>
<dbReference type="PANTHER" id="PTHR43877">
    <property type="entry name" value="AMINOALKYLPHOSPHONATE N-ACETYLTRANSFERASE-RELATED-RELATED"/>
    <property type="match status" value="1"/>
</dbReference>
<dbReference type="Gene3D" id="3.40.630.30">
    <property type="match status" value="1"/>
</dbReference>
<evidence type="ECO:0000256" key="1">
    <source>
        <dbReference type="ARBA" id="ARBA00022679"/>
    </source>
</evidence>
<keyword evidence="4" id="KW-0689">Ribosomal protein</keyword>
<dbReference type="PROSITE" id="PS51186">
    <property type="entry name" value="GNAT"/>
    <property type="match status" value="1"/>
</dbReference>
<protein>
    <submittedName>
        <fullName evidence="4">Ribosomal protein S18 acetylase RimI</fullName>
    </submittedName>
</protein>
<name>A0A1I3P2K5_9PSEU</name>
<dbReference type="STRING" id="115433.SAMN05421835_103254"/>
<evidence type="ECO:0000256" key="2">
    <source>
        <dbReference type="ARBA" id="ARBA00023315"/>
    </source>
</evidence>
<evidence type="ECO:0000259" key="3">
    <source>
        <dbReference type="PROSITE" id="PS51186"/>
    </source>
</evidence>
<accession>A0A1I3P2K5</accession>
<dbReference type="AlphaFoldDB" id="A0A1I3P2K5"/>
<organism evidence="4 5">
    <name type="scientific">Amycolatopsis sacchari</name>
    <dbReference type="NCBI Taxonomy" id="115433"/>
    <lineage>
        <taxon>Bacteria</taxon>
        <taxon>Bacillati</taxon>
        <taxon>Actinomycetota</taxon>
        <taxon>Actinomycetes</taxon>
        <taxon>Pseudonocardiales</taxon>
        <taxon>Pseudonocardiaceae</taxon>
        <taxon>Amycolatopsis</taxon>
    </lineage>
</organism>
<proteinExistence type="predicted"/>
<dbReference type="CDD" id="cd04301">
    <property type="entry name" value="NAT_SF"/>
    <property type="match status" value="1"/>
</dbReference>
<keyword evidence="1" id="KW-0808">Transferase</keyword>
<reference evidence="4 5" key="1">
    <citation type="submission" date="2016-10" db="EMBL/GenBank/DDBJ databases">
        <authorList>
            <person name="de Groot N.N."/>
        </authorList>
    </citation>
    <scope>NUCLEOTIDE SEQUENCE [LARGE SCALE GENOMIC DNA]</scope>
    <source>
        <strain evidence="4 5">DSM 44468</strain>
    </source>
</reference>
<dbReference type="EMBL" id="FORP01000003">
    <property type="protein sequence ID" value="SFJ15795.1"/>
    <property type="molecule type" value="Genomic_DNA"/>
</dbReference>
<dbReference type="InterPro" id="IPR050832">
    <property type="entry name" value="Bact_Acetyltransf"/>
</dbReference>
<keyword evidence="4" id="KW-0687">Ribonucleoprotein</keyword>
<dbReference type="InterPro" id="IPR000182">
    <property type="entry name" value="GNAT_dom"/>
</dbReference>
<feature type="domain" description="N-acetyltransferase" evidence="3">
    <location>
        <begin position="167"/>
        <end position="332"/>
    </location>
</feature>